<proteinExistence type="predicted"/>
<gene>
    <name evidence="4" type="ORF">EV215_0080</name>
</gene>
<dbReference type="RefSeq" id="WP_134111826.1">
    <property type="nucleotide sequence ID" value="NZ_SOBG01000001.1"/>
</dbReference>
<keyword evidence="1" id="KW-0677">Repeat</keyword>
<comment type="caution">
    <text evidence="4">The sequence shown here is derived from an EMBL/GenBank/DDBJ whole genome shotgun (WGS) entry which is preliminary data.</text>
</comment>
<name>A0AA46E024_9FUSO</name>
<dbReference type="PROSITE" id="PS50297">
    <property type="entry name" value="ANK_REP_REGION"/>
    <property type="match status" value="2"/>
</dbReference>
<dbReference type="SMART" id="SM00248">
    <property type="entry name" value="ANK"/>
    <property type="match status" value="3"/>
</dbReference>
<evidence type="ECO:0000313" key="5">
    <source>
        <dbReference type="Proteomes" id="UP000294678"/>
    </source>
</evidence>
<evidence type="ECO:0000256" key="3">
    <source>
        <dbReference type="PROSITE-ProRule" id="PRU00023"/>
    </source>
</evidence>
<dbReference type="PANTHER" id="PTHR24198:SF165">
    <property type="entry name" value="ANKYRIN REPEAT-CONTAINING PROTEIN-RELATED"/>
    <property type="match status" value="1"/>
</dbReference>
<keyword evidence="5" id="KW-1185">Reference proteome</keyword>
<dbReference type="PRINTS" id="PR01415">
    <property type="entry name" value="ANKYRIN"/>
</dbReference>
<dbReference type="EMBL" id="SOBG01000001">
    <property type="protein sequence ID" value="TDT72292.1"/>
    <property type="molecule type" value="Genomic_DNA"/>
</dbReference>
<keyword evidence="2 3" id="KW-0040">ANK repeat</keyword>
<evidence type="ECO:0000256" key="1">
    <source>
        <dbReference type="ARBA" id="ARBA00022737"/>
    </source>
</evidence>
<dbReference type="Gene3D" id="1.25.40.20">
    <property type="entry name" value="Ankyrin repeat-containing domain"/>
    <property type="match status" value="1"/>
</dbReference>
<protein>
    <submittedName>
        <fullName evidence="4">Ankyrin repeat protein</fullName>
    </submittedName>
</protein>
<dbReference type="SUPFAM" id="SSF48403">
    <property type="entry name" value="Ankyrin repeat"/>
    <property type="match status" value="1"/>
</dbReference>
<feature type="repeat" description="ANK" evidence="3">
    <location>
        <begin position="30"/>
        <end position="62"/>
    </location>
</feature>
<dbReference type="InterPro" id="IPR002110">
    <property type="entry name" value="Ankyrin_rpt"/>
</dbReference>
<feature type="repeat" description="ANK" evidence="3">
    <location>
        <begin position="63"/>
        <end position="95"/>
    </location>
</feature>
<accession>A0AA46E024</accession>
<dbReference type="PROSITE" id="PS50088">
    <property type="entry name" value="ANK_REPEAT"/>
    <property type="match status" value="2"/>
</dbReference>
<reference evidence="4 5" key="1">
    <citation type="submission" date="2019-03" db="EMBL/GenBank/DDBJ databases">
        <title>Genomic Encyclopedia of Type Strains, Phase IV (KMG-IV): sequencing the most valuable type-strain genomes for metagenomic binning, comparative biology and taxonomic classification.</title>
        <authorList>
            <person name="Goeker M."/>
        </authorList>
    </citation>
    <scope>NUCLEOTIDE SEQUENCE [LARGE SCALE GENOMIC DNA]</scope>
    <source>
        <strain evidence="4 5">DSM 100055</strain>
    </source>
</reference>
<dbReference type="InterPro" id="IPR036770">
    <property type="entry name" value="Ankyrin_rpt-contain_sf"/>
</dbReference>
<dbReference type="Pfam" id="PF12796">
    <property type="entry name" value="Ank_2"/>
    <property type="match status" value="1"/>
</dbReference>
<dbReference type="PANTHER" id="PTHR24198">
    <property type="entry name" value="ANKYRIN REPEAT AND PROTEIN KINASE DOMAIN-CONTAINING PROTEIN"/>
    <property type="match status" value="1"/>
</dbReference>
<evidence type="ECO:0000256" key="2">
    <source>
        <dbReference type="ARBA" id="ARBA00023043"/>
    </source>
</evidence>
<evidence type="ECO:0000313" key="4">
    <source>
        <dbReference type="EMBL" id="TDT72292.1"/>
    </source>
</evidence>
<dbReference type="AlphaFoldDB" id="A0AA46E024"/>
<dbReference type="Proteomes" id="UP000294678">
    <property type="component" value="Unassembled WGS sequence"/>
</dbReference>
<sequence length="139" mass="16331">MDIFNLIQNEELLNIQENIFKFDFSKRNSAGNTALHEAVRLGNYDIIDLLVQYIDDINCKNLNGDTPMHLAVELGDYEIVSLLLDYNANPNIENNNRVTPKKLAILQKKESIYQLLINEDFYNFEEIKHKKHFDDEYSY</sequence>
<organism evidence="4 5">
    <name type="scientific">Hypnocyclicus thermotrophus</name>
    <dbReference type="NCBI Taxonomy" id="1627895"/>
    <lineage>
        <taxon>Bacteria</taxon>
        <taxon>Fusobacteriati</taxon>
        <taxon>Fusobacteriota</taxon>
        <taxon>Fusobacteriia</taxon>
        <taxon>Fusobacteriales</taxon>
        <taxon>Fusobacteriaceae</taxon>
        <taxon>Hypnocyclicus</taxon>
    </lineage>
</organism>